<name>A0A855UJZ6_ENTFL</name>
<dbReference type="CDD" id="cd00009">
    <property type="entry name" value="AAA"/>
    <property type="match status" value="1"/>
</dbReference>
<dbReference type="Gene3D" id="3.40.50.300">
    <property type="entry name" value="P-loop containing nucleotide triphosphate hydrolases"/>
    <property type="match status" value="1"/>
</dbReference>
<dbReference type="RefSeq" id="WP_002370005.1">
    <property type="nucleotide sequence ID" value="NZ_BLPO01000017.1"/>
</dbReference>
<dbReference type="SMART" id="SM00382">
    <property type="entry name" value="AAA"/>
    <property type="match status" value="1"/>
</dbReference>
<evidence type="ECO:0000313" key="2">
    <source>
        <dbReference type="EMBL" id="PTN78768.1"/>
    </source>
</evidence>
<dbReference type="Pfam" id="PF01695">
    <property type="entry name" value="IstB_IS21"/>
    <property type="match status" value="1"/>
</dbReference>
<dbReference type="EMBL" id="UGIX01000001">
    <property type="protein sequence ID" value="STP64246.1"/>
    <property type="molecule type" value="Genomic_DNA"/>
</dbReference>
<protein>
    <submittedName>
        <fullName evidence="2">ATP-binding protein</fullName>
    </submittedName>
    <submittedName>
        <fullName evidence="3">DNA replication protein dnaC</fullName>
    </submittedName>
</protein>
<dbReference type="InterPro" id="IPR003593">
    <property type="entry name" value="AAA+_ATPase"/>
</dbReference>
<keyword evidence="2" id="KW-0067">ATP-binding</keyword>
<dbReference type="SUPFAM" id="SSF52540">
    <property type="entry name" value="P-loop containing nucleoside triphosphate hydrolases"/>
    <property type="match status" value="1"/>
</dbReference>
<comment type="caution">
    <text evidence="2">The sequence shown here is derived from an EMBL/GenBank/DDBJ whole genome shotgun (WGS) entry which is preliminary data.</text>
</comment>
<evidence type="ECO:0000313" key="5">
    <source>
        <dbReference type="Proteomes" id="UP000254396"/>
    </source>
</evidence>
<dbReference type="KEGG" id="ene:ENT_04630"/>
<feature type="domain" description="AAA+ ATPase" evidence="1">
    <location>
        <begin position="124"/>
        <end position="268"/>
    </location>
</feature>
<dbReference type="Proteomes" id="UP000254396">
    <property type="component" value="Unassembled WGS sequence"/>
</dbReference>
<dbReference type="GO" id="GO:0006260">
    <property type="term" value="P:DNA replication"/>
    <property type="evidence" value="ECO:0007669"/>
    <property type="project" value="TreeGrafter"/>
</dbReference>
<dbReference type="EMBL" id="PZZH01000001">
    <property type="protein sequence ID" value="PTN78768.1"/>
    <property type="molecule type" value="Genomic_DNA"/>
</dbReference>
<keyword evidence="2" id="KW-0547">Nucleotide-binding</keyword>
<organism evidence="2 4">
    <name type="scientific">Enterococcus faecalis</name>
    <name type="common">Streptococcus faecalis</name>
    <dbReference type="NCBI Taxonomy" id="1351"/>
    <lineage>
        <taxon>Bacteria</taxon>
        <taxon>Bacillati</taxon>
        <taxon>Bacillota</taxon>
        <taxon>Bacilli</taxon>
        <taxon>Lactobacillales</taxon>
        <taxon>Enterococcaceae</taxon>
        <taxon>Enterococcus</taxon>
    </lineage>
</organism>
<reference evidence="2 4" key="1">
    <citation type="submission" date="2018-04" db="EMBL/GenBank/DDBJ databases">
        <authorList>
            <person name="Van Tyne D."/>
        </authorList>
    </citation>
    <scope>NUCLEOTIDE SEQUENCE [LARGE SCALE GENOMIC DNA]</scope>
    <source>
        <strain evidence="2 4">B2535</strain>
    </source>
</reference>
<dbReference type="SMR" id="A0A855UJZ6"/>
<gene>
    <name evidence="3" type="primary">dnaC_2</name>
    <name evidence="2" type="ORF">DAI13_13745</name>
    <name evidence="3" type="ORF">NCTC13379_01052</name>
</gene>
<dbReference type="PANTHER" id="PTHR30050:SF4">
    <property type="entry name" value="ATP-BINDING PROTEIN RV3427C IN INSERTION SEQUENCE-RELATED"/>
    <property type="match status" value="1"/>
</dbReference>
<evidence type="ECO:0000259" key="1">
    <source>
        <dbReference type="SMART" id="SM00382"/>
    </source>
</evidence>
<proteinExistence type="predicted"/>
<dbReference type="Proteomes" id="UP000244140">
    <property type="component" value="Unassembled WGS sequence"/>
</dbReference>
<dbReference type="GO" id="GO:0005524">
    <property type="term" value="F:ATP binding"/>
    <property type="evidence" value="ECO:0007669"/>
    <property type="project" value="UniProtKB-KW"/>
</dbReference>
<evidence type="ECO:0000313" key="4">
    <source>
        <dbReference type="Proteomes" id="UP000244140"/>
    </source>
</evidence>
<dbReference type="InterPro" id="IPR002611">
    <property type="entry name" value="IstB_ATP-bd"/>
</dbReference>
<reference evidence="3 5" key="2">
    <citation type="submission" date="2018-06" db="EMBL/GenBank/DDBJ databases">
        <authorList>
            <consortium name="Pathogen Informatics"/>
            <person name="Doyle S."/>
        </authorList>
    </citation>
    <scope>NUCLEOTIDE SEQUENCE [LARGE SCALE GENOMIC DNA]</scope>
    <source>
        <strain evidence="3 5">NCTC13379</strain>
    </source>
</reference>
<accession>A0A855UJZ6</accession>
<evidence type="ECO:0000313" key="3">
    <source>
        <dbReference type="EMBL" id="STP64246.1"/>
    </source>
</evidence>
<sequence>MQSASDGFSKMIKTLLYITPDPCPECGGNLYAWRAKNKDGSDRCPPTCMECGYKARKKAEDLETEKMFNDSLKARAINYLKYSSLYTDKNLINCRFKTYKTVDTETKLAFEIANRATTEILLNKPIHMILSGKSGVGKSHLAMSTAWEVLEKSNYDKRCLFISYAELLEQLKFAMNDEQARKEITGSLMAEIKSADLVVLDDLGAELGVKQIDDRNKSTNFNNDTLNRIVEARQNKATIFTTNLTGKEMSQAYGERILSRIMSNSQGFVMKIEGTSDKRVAGI</sequence>
<dbReference type="AlphaFoldDB" id="A0A855UJZ6"/>
<dbReference type="InterPro" id="IPR027417">
    <property type="entry name" value="P-loop_NTPase"/>
</dbReference>
<dbReference type="PANTHER" id="PTHR30050">
    <property type="entry name" value="CHROMOSOMAL REPLICATION INITIATOR PROTEIN DNAA"/>
    <property type="match status" value="1"/>
</dbReference>